<reference evidence="1 2" key="2">
    <citation type="journal article" date="2022" name="Mol. Biol. Evol.">
        <title>Comparative Genomics Reveals Insights into the Divergent Evolution of Astigmatic Mites and Household Pest Adaptations.</title>
        <authorList>
            <person name="Xiong Q."/>
            <person name="Wan A.T."/>
            <person name="Liu X."/>
            <person name="Fung C.S."/>
            <person name="Xiao X."/>
            <person name="Malainual N."/>
            <person name="Hou J."/>
            <person name="Wang L."/>
            <person name="Wang M."/>
            <person name="Yang K.Y."/>
            <person name="Cui Y."/>
            <person name="Leung E.L."/>
            <person name="Nong W."/>
            <person name="Shin S.K."/>
            <person name="Au S.W."/>
            <person name="Jeong K.Y."/>
            <person name="Chew F.T."/>
            <person name="Hui J.H."/>
            <person name="Leung T.F."/>
            <person name="Tungtrongchitr A."/>
            <person name="Zhong N."/>
            <person name="Liu Z."/>
            <person name="Tsui S.K."/>
        </authorList>
    </citation>
    <scope>NUCLEOTIDE SEQUENCE [LARGE SCALE GENOMIC DNA]</scope>
    <source>
        <strain evidence="1">Derp</strain>
    </source>
</reference>
<organism evidence="1 2">
    <name type="scientific">Dermatophagoides pteronyssinus</name>
    <name type="common">European house dust mite</name>
    <dbReference type="NCBI Taxonomy" id="6956"/>
    <lineage>
        <taxon>Eukaryota</taxon>
        <taxon>Metazoa</taxon>
        <taxon>Ecdysozoa</taxon>
        <taxon>Arthropoda</taxon>
        <taxon>Chelicerata</taxon>
        <taxon>Arachnida</taxon>
        <taxon>Acari</taxon>
        <taxon>Acariformes</taxon>
        <taxon>Sarcoptiformes</taxon>
        <taxon>Astigmata</taxon>
        <taxon>Psoroptidia</taxon>
        <taxon>Analgoidea</taxon>
        <taxon>Pyroglyphidae</taxon>
        <taxon>Dermatophagoidinae</taxon>
        <taxon>Dermatophagoides</taxon>
    </lineage>
</organism>
<reference evidence="1 2" key="1">
    <citation type="journal article" date="2018" name="J. Allergy Clin. Immunol.">
        <title>High-quality assembly of Dermatophagoides pteronyssinus genome and transcriptome reveals a wide range of novel allergens.</title>
        <authorList>
            <person name="Liu X.Y."/>
            <person name="Yang K.Y."/>
            <person name="Wang M.Q."/>
            <person name="Kwok J.S."/>
            <person name="Zeng X."/>
            <person name="Yang Z."/>
            <person name="Xiao X.J."/>
            <person name="Lau C.P."/>
            <person name="Li Y."/>
            <person name="Huang Z.M."/>
            <person name="Ba J.G."/>
            <person name="Yim A.K."/>
            <person name="Ouyang C.Y."/>
            <person name="Ngai S.M."/>
            <person name="Chan T.F."/>
            <person name="Leung E.L."/>
            <person name="Liu L."/>
            <person name="Liu Z.G."/>
            <person name="Tsui S.K."/>
        </authorList>
    </citation>
    <scope>NUCLEOTIDE SEQUENCE [LARGE SCALE GENOMIC DNA]</scope>
    <source>
        <strain evidence="1">Derp</strain>
    </source>
</reference>
<gene>
    <name evidence="1" type="ORF">DERP_014485</name>
</gene>
<keyword evidence="2" id="KW-1185">Reference proteome</keyword>
<accession>A0ABQ8IUL7</accession>
<name>A0ABQ8IUL7_DERPT</name>
<feature type="non-terminal residue" evidence="1">
    <location>
        <position position="166"/>
    </location>
</feature>
<proteinExistence type="predicted"/>
<evidence type="ECO:0000313" key="1">
    <source>
        <dbReference type="EMBL" id="KAH9413964.1"/>
    </source>
</evidence>
<comment type="caution">
    <text evidence="1">The sequence shown here is derived from an EMBL/GenBank/DDBJ whole genome shotgun (WGS) entry which is preliminary data.</text>
</comment>
<protein>
    <submittedName>
        <fullName evidence="1">Uncharacterized protein</fullName>
    </submittedName>
</protein>
<dbReference type="Proteomes" id="UP000887458">
    <property type="component" value="Unassembled WGS sequence"/>
</dbReference>
<dbReference type="EMBL" id="NJHN03000116">
    <property type="protein sequence ID" value="KAH9413964.1"/>
    <property type="molecule type" value="Genomic_DNA"/>
</dbReference>
<sequence>MLHRIDRNDTDANLSGEHMDTRSNLDVSKLAKLAIILEEHSITYSFTTNIHLILNFLKVEIQHFEINVSYLLKTRILRLCVILIDKLISDLHTEHINGSSSFPSEESCLKINFAIKLQITYSFTTNIHLILNFLKVEIQHFEINVSYLLKTRILRLCGPTLSHGME</sequence>
<evidence type="ECO:0000313" key="2">
    <source>
        <dbReference type="Proteomes" id="UP000887458"/>
    </source>
</evidence>